<dbReference type="EMBL" id="JBDFQZ010000013">
    <property type="protein sequence ID" value="KAK9668293.1"/>
    <property type="molecule type" value="Genomic_DNA"/>
</dbReference>
<reference evidence="3" key="1">
    <citation type="submission" date="2024-03" db="EMBL/GenBank/DDBJ databases">
        <title>WGS assembly of Saponaria officinalis var. Norfolk2.</title>
        <authorList>
            <person name="Jenkins J."/>
            <person name="Shu S."/>
            <person name="Grimwood J."/>
            <person name="Barry K."/>
            <person name="Goodstein D."/>
            <person name="Schmutz J."/>
            <person name="Leebens-Mack J."/>
            <person name="Osbourn A."/>
        </authorList>
    </citation>
    <scope>NUCLEOTIDE SEQUENCE [LARGE SCALE GENOMIC DNA]</scope>
    <source>
        <strain evidence="3">JIC</strain>
    </source>
</reference>
<sequence length="120" mass="12359">MLFIYMVCIVITWIPIYACDCCSKPHPPYGHPSRRPAISVPAPPVIVPPPSYGPPGKPGAPGMPRCSGPPCHSSGGPVITVPTPPAVITTPPPISPCPPSYGPPNKPDAPGHGFGRGRVA</sequence>
<feature type="signal peptide" evidence="2">
    <location>
        <begin position="1"/>
        <end position="18"/>
    </location>
</feature>
<keyword evidence="2" id="KW-0732">Signal</keyword>
<evidence type="ECO:0000313" key="4">
    <source>
        <dbReference type="Proteomes" id="UP001443914"/>
    </source>
</evidence>
<organism evidence="3 4">
    <name type="scientific">Saponaria officinalis</name>
    <name type="common">Common soapwort</name>
    <name type="synonym">Lychnis saponaria</name>
    <dbReference type="NCBI Taxonomy" id="3572"/>
    <lineage>
        <taxon>Eukaryota</taxon>
        <taxon>Viridiplantae</taxon>
        <taxon>Streptophyta</taxon>
        <taxon>Embryophyta</taxon>
        <taxon>Tracheophyta</taxon>
        <taxon>Spermatophyta</taxon>
        <taxon>Magnoliopsida</taxon>
        <taxon>eudicotyledons</taxon>
        <taxon>Gunneridae</taxon>
        <taxon>Pentapetalae</taxon>
        <taxon>Caryophyllales</taxon>
        <taxon>Caryophyllaceae</taxon>
        <taxon>Caryophylleae</taxon>
        <taxon>Saponaria</taxon>
    </lineage>
</organism>
<feature type="region of interest" description="Disordered" evidence="1">
    <location>
        <begin position="49"/>
        <end position="72"/>
    </location>
</feature>
<evidence type="ECO:0000313" key="3">
    <source>
        <dbReference type="EMBL" id="KAK9668293.1"/>
    </source>
</evidence>
<feature type="region of interest" description="Disordered" evidence="1">
    <location>
        <begin position="91"/>
        <end position="120"/>
    </location>
</feature>
<comment type="caution">
    <text evidence="3">The sequence shown here is derived from an EMBL/GenBank/DDBJ whole genome shotgun (WGS) entry which is preliminary data.</text>
</comment>
<feature type="compositionally biased region" description="Pro residues" evidence="1">
    <location>
        <begin position="91"/>
        <end position="107"/>
    </location>
</feature>
<feature type="compositionally biased region" description="Pro residues" evidence="1">
    <location>
        <begin position="49"/>
        <end position="58"/>
    </location>
</feature>
<name>A0AAW1GU39_SAPOF</name>
<accession>A0AAW1GU39</accession>
<dbReference type="AlphaFoldDB" id="A0AAW1GU39"/>
<dbReference type="PRINTS" id="PR01217">
    <property type="entry name" value="PRICHEXTENSN"/>
</dbReference>
<gene>
    <name evidence="3" type="ORF">RND81_13G048500</name>
</gene>
<dbReference type="Proteomes" id="UP001443914">
    <property type="component" value="Unassembled WGS sequence"/>
</dbReference>
<evidence type="ECO:0000256" key="1">
    <source>
        <dbReference type="SAM" id="MobiDB-lite"/>
    </source>
</evidence>
<keyword evidence="4" id="KW-1185">Reference proteome</keyword>
<feature type="chain" id="PRO_5043900972" evidence="2">
    <location>
        <begin position="19"/>
        <end position="120"/>
    </location>
</feature>
<protein>
    <submittedName>
        <fullName evidence="3">Uncharacterized protein</fullName>
    </submittedName>
</protein>
<evidence type="ECO:0000256" key="2">
    <source>
        <dbReference type="SAM" id="SignalP"/>
    </source>
</evidence>
<proteinExistence type="predicted"/>